<feature type="compositionally biased region" description="Polar residues" evidence="1">
    <location>
        <begin position="16"/>
        <end position="33"/>
    </location>
</feature>
<evidence type="ECO:0000313" key="3">
    <source>
        <dbReference type="EMBL" id="OMO95050.1"/>
    </source>
</evidence>
<dbReference type="OrthoDB" id="1000824at2759"/>
<evidence type="ECO:0000259" key="2">
    <source>
        <dbReference type="Pfam" id="PF14291"/>
    </source>
</evidence>
<name>A0A1R3JJR5_9ROSI</name>
<comment type="caution">
    <text evidence="3">The sequence shown here is derived from an EMBL/GenBank/DDBJ whole genome shotgun (WGS) entry which is preliminary data.</text>
</comment>
<dbReference type="EMBL" id="AWUE01015899">
    <property type="protein sequence ID" value="OMO95050.1"/>
    <property type="molecule type" value="Genomic_DNA"/>
</dbReference>
<proteinExistence type="predicted"/>
<reference evidence="4" key="1">
    <citation type="submission" date="2013-09" db="EMBL/GenBank/DDBJ databases">
        <title>Corchorus olitorius genome sequencing.</title>
        <authorList>
            <person name="Alam M."/>
            <person name="Haque M.S."/>
            <person name="Islam M.S."/>
            <person name="Emdad E.M."/>
            <person name="Islam M.M."/>
            <person name="Ahmed B."/>
            <person name="Halim A."/>
            <person name="Hossen Q.M.M."/>
            <person name="Hossain M.Z."/>
            <person name="Ahmed R."/>
            <person name="Khan M.M."/>
            <person name="Islam R."/>
            <person name="Rashid M.M."/>
            <person name="Khan S.A."/>
            <person name="Rahman M.S."/>
            <person name="Alam M."/>
            <person name="Yahiya A.S."/>
            <person name="Khan M.S."/>
            <person name="Azam M.S."/>
            <person name="Haque T."/>
            <person name="Lashkar M.Z.H."/>
            <person name="Akhand A.I."/>
            <person name="Morshed G."/>
            <person name="Roy S."/>
            <person name="Uddin K.S."/>
            <person name="Rabeya T."/>
            <person name="Hossain A.S."/>
            <person name="Chowdhury A."/>
            <person name="Snigdha A.R."/>
            <person name="Mortoza M.S."/>
            <person name="Matin S.A."/>
            <person name="Hoque S.M.E."/>
            <person name="Islam M.K."/>
            <person name="Roy D.K."/>
            <person name="Haider R."/>
            <person name="Moosa M.M."/>
            <person name="Elias S.M."/>
            <person name="Hasan A.M."/>
            <person name="Jahan S."/>
            <person name="Shafiuddin M."/>
            <person name="Mahmood N."/>
            <person name="Shommy N.S."/>
        </authorList>
    </citation>
    <scope>NUCLEOTIDE SEQUENCE [LARGE SCALE GENOMIC DNA]</scope>
    <source>
        <strain evidence="4">cv. O-4</strain>
    </source>
</reference>
<accession>A0A1R3JJR5</accession>
<sequence>MKSRTIDSFFKKKDAQGTTSSNQEVTAKDTTPQELPPIPETCKQTRPSKIPRVGTDTIVLSKLEFDPALQLLTSYNNEVKDVYKNAPQNAMYTSPLTQKEILQVYASRVRNAIHEEISDGKFCILVDEARDESKKEQMAIVLRFVDKEGFVKERFFDLVHGYDGASNMRGEFNGLQALILKECKYSYYVHCFVHRLQLALIAASRKVADVHQFFKDLIDIVNVVFASSKCHDELQEAHKVELERLISLNEQQTDTGMNQVGTLQ</sequence>
<dbReference type="Pfam" id="PF14291">
    <property type="entry name" value="DUF4371"/>
    <property type="match status" value="1"/>
</dbReference>
<evidence type="ECO:0000313" key="4">
    <source>
        <dbReference type="Proteomes" id="UP000187203"/>
    </source>
</evidence>
<protein>
    <recommendedName>
        <fullName evidence="2">DUF4371 domain-containing protein</fullName>
    </recommendedName>
</protein>
<dbReference type="STRING" id="93759.A0A1R3JJR5"/>
<feature type="region of interest" description="Disordered" evidence="1">
    <location>
        <begin position="1"/>
        <end position="48"/>
    </location>
</feature>
<evidence type="ECO:0000256" key="1">
    <source>
        <dbReference type="SAM" id="MobiDB-lite"/>
    </source>
</evidence>
<dbReference type="PANTHER" id="PTHR45749">
    <property type="match status" value="1"/>
</dbReference>
<dbReference type="Proteomes" id="UP000187203">
    <property type="component" value="Unassembled WGS sequence"/>
</dbReference>
<feature type="domain" description="DUF4371" evidence="2">
    <location>
        <begin position="73"/>
        <end position="160"/>
    </location>
</feature>
<gene>
    <name evidence="3" type="ORF">COLO4_16085</name>
</gene>
<organism evidence="3 4">
    <name type="scientific">Corchorus olitorius</name>
    <dbReference type="NCBI Taxonomy" id="93759"/>
    <lineage>
        <taxon>Eukaryota</taxon>
        <taxon>Viridiplantae</taxon>
        <taxon>Streptophyta</taxon>
        <taxon>Embryophyta</taxon>
        <taxon>Tracheophyta</taxon>
        <taxon>Spermatophyta</taxon>
        <taxon>Magnoliopsida</taxon>
        <taxon>eudicotyledons</taxon>
        <taxon>Gunneridae</taxon>
        <taxon>Pentapetalae</taxon>
        <taxon>rosids</taxon>
        <taxon>malvids</taxon>
        <taxon>Malvales</taxon>
        <taxon>Malvaceae</taxon>
        <taxon>Grewioideae</taxon>
        <taxon>Apeibeae</taxon>
        <taxon>Corchorus</taxon>
    </lineage>
</organism>
<dbReference type="PANTHER" id="PTHR45749:SF37">
    <property type="entry name" value="OS05G0311600 PROTEIN"/>
    <property type="match status" value="1"/>
</dbReference>
<keyword evidence="4" id="KW-1185">Reference proteome</keyword>
<dbReference type="InterPro" id="IPR025398">
    <property type="entry name" value="DUF4371"/>
</dbReference>
<dbReference type="AlphaFoldDB" id="A0A1R3JJR5"/>